<dbReference type="EMBL" id="JAHRID010000005">
    <property type="protein sequence ID" value="MBV2129825.1"/>
    <property type="molecule type" value="Genomic_DNA"/>
</dbReference>
<reference evidence="1 2" key="1">
    <citation type="submission" date="2021-06" db="EMBL/GenBank/DDBJ databases">
        <title>Rheinheimera indica sp. nov., isolated from deep-sea sediment.</title>
        <authorList>
            <person name="Wang Z."/>
            <person name="Zhang X.-Y."/>
        </authorList>
    </citation>
    <scope>NUCLEOTIDE SEQUENCE [LARGE SCALE GENOMIC DNA]</scope>
    <source>
        <strain evidence="1 2">SM2107</strain>
    </source>
</reference>
<keyword evidence="2" id="KW-1185">Reference proteome</keyword>
<organism evidence="1 2">
    <name type="scientific">Arsukibacterium indicum</name>
    <dbReference type="NCBI Taxonomy" id="2848612"/>
    <lineage>
        <taxon>Bacteria</taxon>
        <taxon>Pseudomonadati</taxon>
        <taxon>Pseudomonadota</taxon>
        <taxon>Gammaproteobacteria</taxon>
        <taxon>Chromatiales</taxon>
        <taxon>Chromatiaceae</taxon>
        <taxon>Arsukibacterium</taxon>
    </lineage>
</organism>
<sequence>MKILYGVQATGNGHITRARAMLPALLQHGIDVDFLFSGRPKQQLFDMDMFGAYHWANGFTFATANGKVKKLTTITQLRPMQFYRDVRQLDLTSYDLVLTDFEPVSAWAAKRQGKLSVGLARQYALRFPLAEKQSATWLKMAVSGFAPAKLMLGVHWQPEFPGLLPPLLVPATQPERSPDNISGQSAFILVYLPFEQLSSVINWLKQCPSWQFKLYANVQALRTEDNVTILPLSRSRFPTDLQHCSGVICNSGFGLCSEALIAGKKLLIKPLQGQIEQAYNTYTLLKMGKAEQLNQFIPELLSNWLNRPPAAPYPMPNPSMAIARWLKQGCVTPVEQLAASIWQSQ</sequence>
<dbReference type="Pfam" id="PF13528">
    <property type="entry name" value="Glyco_trans_1_3"/>
    <property type="match status" value="1"/>
</dbReference>
<proteinExistence type="predicted"/>
<comment type="caution">
    <text evidence="1">The sequence shown here is derived from an EMBL/GenBank/DDBJ whole genome shotgun (WGS) entry which is preliminary data.</text>
</comment>
<protein>
    <submittedName>
        <fullName evidence="1">Glycosyltransferase</fullName>
    </submittedName>
</protein>
<evidence type="ECO:0000313" key="1">
    <source>
        <dbReference type="EMBL" id="MBV2129825.1"/>
    </source>
</evidence>
<dbReference type="RefSeq" id="WP_217669488.1">
    <property type="nucleotide sequence ID" value="NZ_JAHRID010000005.1"/>
</dbReference>
<gene>
    <name evidence="1" type="ORF">KQY15_12080</name>
</gene>
<name>A0ABS6MML1_9GAMM</name>
<accession>A0ABS6MML1</accession>
<dbReference type="Proteomes" id="UP000704611">
    <property type="component" value="Unassembled WGS sequence"/>
</dbReference>
<evidence type="ECO:0000313" key="2">
    <source>
        <dbReference type="Proteomes" id="UP000704611"/>
    </source>
</evidence>